<dbReference type="GeneID" id="54992027"/>
<protein>
    <submittedName>
        <fullName evidence="1">Uncharacterized protein</fullName>
    </submittedName>
</protein>
<dbReference type="EMBL" id="MH153799">
    <property type="protein sequence ID" value="AWN03215.1"/>
    <property type="molecule type" value="Genomic_DNA"/>
</dbReference>
<dbReference type="KEGG" id="vg:54992027"/>
<keyword evidence="2" id="KW-1185">Reference proteome</keyword>
<dbReference type="RefSeq" id="YP_009801510.1">
    <property type="nucleotide sequence ID" value="NC_047972.1"/>
</dbReference>
<reference evidence="1 2" key="1">
    <citation type="submission" date="2018-03" db="EMBL/GenBank/DDBJ databases">
        <authorList>
            <person name="Zack K.M."/>
            <person name="Garlena R.A."/>
            <person name="Russell D.A."/>
            <person name="Pope W.H."/>
            <person name="Jacobs-Sera D."/>
            <person name="Hatfull G.F."/>
        </authorList>
    </citation>
    <scope>NUCLEOTIDE SEQUENCE [LARGE SCALE GENOMIC DNA]</scope>
</reference>
<name>A0A2U8UHT6_9CAUD</name>
<sequence length="154" mass="17279">MTKRRSTIMTEQTVNPLPAFNIDDVDDGERNWAALALCVLDIETRRCIYCGQRAVFDTYAEYVAHFWAFEYEGDPWHGPDDEGDFDRTFSLCLATADDVADDSPIAAPRDWNDESRTIVATYASTTGPGYALNVEDVDSATYRPYSRTSAAVVR</sequence>
<accession>A0A2U8UHT6</accession>
<gene>
    <name evidence="1" type="primary">33</name>
    <name evidence="1" type="ORF">PBI_APPA_33</name>
</gene>
<evidence type="ECO:0000313" key="2">
    <source>
        <dbReference type="Proteomes" id="UP000246517"/>
    </source>
</evidence>
<dbReference type="Proteomes" id="UP000246517">
    <property type="component" value="Segment"/>
</dbReference>
<organism evidence="1 2">
    <name type="scientific">Microbacterium phage Appa</name>
    <dbReference type="NCBI Taxonomy" id="2182350"/>
    <lineage>
        <taxon>Viruses</taxon>
        <taxon>Duplodnaviria</taxon>
        <taxon>Heunggongvirae</taxon>
        <taxon>Uroviricota</taxon>
        <taxon>Caudoviricetes</taxon>
        <taxon>Appavirus</taxon>
        <taxon>Appavirus appa</taxon>
    </lineage>
</organism>
<proteinExistence type="predicted"/>
<evidence type="ECO:0000313" key="1">
    <source>
        <dbReference type="EMBL" id="AWN03215.1"/>
    </source>
</evidence>